<evidence type="ECO:0000313" key="11">
    <source>
        <dbReference type="EMBL" id="RAL09833.1"/>
    </source>
</evidence>
<evidence type="ECO:0000313" key="12">
    <source>
        <dbReference type="Proteomes" id="UP000248961"/>
    </source>
</evidence>
<dbReference type="InterPro" id="IPR000089">
    <property type="entry name" value="Biotin_lipoyl"/>
</dbReference>
<sequence length="1239" mass="135060">MDPEPLHHIRKVLVANRGEIAVRCIRACRELGVQSVAVVTKADGSSLHAQLADEMVTLPGSDSTAYIDGDSILKVCLDCGADAIIPGYGFLSENFDFASAVTQAGITFVGPSPASIKAMGLKHEARTIAESANVPVIPGTPLLSSQGHALEGARQLGFPLMMKATGGGGGMGLQICHNEDEVQKAFVHVESRAGALFKNSGVFLERYYPHSRHIEVQVAGNGEVVVTFGERECSLQRRHQKVIEESPSPFVQRTPGLREKMFAAATRYASCLNYKSVGTVEFLVDDESADFFFLEMNTRLQVEHGVSELCYGVDLVYLMLRQADCERGGQPGLPSEVLKTLGHPQPVGWAIEARLYAEVPLRNFAPSPGLLQSVLWPEGEGIRVDTWVKSGQRITSLYDPLLGKVMVHHSDGRAAAQQRMLAALEKTTLQGTQTNLNYLSKVFQSEAFTAGATLTSFLPQFGYQVCAVQVLEAGFFTTVQDYPGRINVGHGVPPSGPMDDLSSRLANILVGNEVGTELLEVTLTGPELLFHEAAVIAVCGAQLPVMVDKTEQAMWSRIVVSQGQTLKLGTVTGSGLRAYIAIKGGFPQIPTYLGSKSTAPELQLGGLQGRRLQTHDILELSKNSADFAAKCTPMSLPRDAIPDYRIRKVYCLNGPFGSEEVLTQEGLDTIFNAEWTTSYDSSRSGVRLTGPRLKWARGGGGGGGSHPSNVFDYGYPNGGVNWTGEYPIILTRDRPDLGGFACPITVCSGEMWKIGQLKAGDAVRFCPTTFDNALEVVLAKNAYLQAVASYAQGQEEATIPSLQLDLGNEATASILQVRSACLERPRVTFRQGGDTSIIVEYGEQVADLRNTACVKLLTEQLQSRDLHGVQLEPNIATLTVHYDPLQYPQAAMLCTLVEASDQIAEVSGLRIPVREIHLPLCLDHPSIREATQRYIESIRPTAAYLPDNVDYLREANALESRQDIFDSLLKTPWLTVAVGFFVGTPIMFPLDPRYQYTGQKYNPNRVFTPSGAIGLGGSLVALYPVDSPGGYQLMGRTLGAWDTAGTRPGFSPTRPWLFDQFDIVNFYQVSEADFDRVERDFLAGRYSFQIMQTTLDMDHYIAKFDAAAQNSAYREWRKRQAVAVEEMNRLEQRLFDEWRAAKTAAAGQNEDRDDEGYCSTNVVRIASPADANIWKVQVNVGDVLEKGQVVAILEAMKMEIQVSVAEAQHGARVTSIPGRPGRVVAPGTTIITATQESAL</sequence>
<dbReference type="OrthoDB" id="196847at2759"/>
<comment type="cofactor">
    <cofactor evidence="1">
        <name>biotin</name>
        <dbReference type="ChEBI" id="CHEBI:57586"/>
    </cofactor>
</comment>
<dbReference type="InterPro" id="IPR005481">
    <property type="entry name" value="BC-like_N"/>
</dbReference>
<dbReference type="Gene3D" id="3.30.1360.40">
    <property type="match status" value="1"/>
</dbReference>
<dbReference type="PANTHER" id="PTHR18866:SF128">
    <property type="entry name" value="UREA AMIDOLYASE"/>
    <property type="match status" value="1"/>
</dbReference>
<keyword evidence="6" id="KW-0092">Biotin</keyword>
<evidence type="ECO:0000256" key="4">
    <source>
        <dbReference type="ARBA" id="ARBA00022801"/>
    </source>
</evidence>
<dbReference type="GO" id="GO:0005524">
    <property type="term" value="F:ATP binding"/>
    <property type="evidence" value="ECO:0007669"/>
    <property type="project" value="UniProtKB-UniRule"/>
</dbReference>
<evidence type="ECO:0000259" key="8">
    <source>
        <dbReference type="PROSITE" id="PS50968"/>
    </source>
</evidence>
<dbReference type="GeneID" id="37198320"/>
<dbReference type="SUPFAM" id="SSF51230">
    <property type="entry name" value="Single hybrid motif"/>
    <property type="match status" value="1"/>
</dbReference>
<keyword evidence="4" id="KW-0378">Hydrolase</keyword>
<organism evidence="11 12">
    <name type="scientific">Aspergillus homomorphus (strain CBS 101889)</name>
    <dbReference type="NCBI Taxonomy" id="1450537"/>
    <lineage>
        <taxon>Eukaryota</taxon>
        <taxon>Fungi</taxon>
        <taxon>Dikarya</taxon>
        <taxon>Ascomycota</taxon>
        <taxon>Pezizomycotina</taxon>
        <taxon>Eurotiomycetes</taxon>
        <taxon>Eurotiomycetidae</taxon>
        <taxon>Eurotiales</taxon>
        <taxon>Aspergillaceae</taxon>
        <taxon>Aspergillus</taxon>
        <taxon>Aspergillus subgen. Circumdati</taxon>
    </lineage>
</organism>
<feature type="domain" description="Biotin carboxylation" evidence="10">
    <location>
        <begin position="8"/>
        <end position="463"/>
    </location>
</feature>
<keyword evidence="5 7" id="KW-0067">ATP-binding</keyword>
<dbReference type="AlphaFoldDB" id="A0A395HQY2"/>
<dbReference type="PANTHER" id="PTHR18866">
    <property type="entry name" value="CARBOXYLASE:PYRUVATE/ACETYL-COA/PROPIONYL-COA CARBOXYLASE"/>
    <property type="match status" value="1"/>
</dbReference>
<proteinExistence type="predicted"/>
<dbReference type="SMART" id="SM00796">
    <property type="entry name" value="AHS1"/>
    <property type="match status" value="1"/>
</dbReference>
<dbReference type="Gene3D" id="2.40.100.10">
    <property type="entry name" value="Cyclophilin-like"/>
    <property type="match status" value="2"/>
</dbReference>
<dbReference type="Gene3D" id="3.30.470.20">
    <property type="entry name" value="ATP-grasp fold, B domain"/>
    <property type="match status" value="1"/>
</dbReference>
<dbReference type="VEuPathDB" id="FungiDB:BO97DRAFT_395464"/>
<dbReference type="InterPro" id="IPR005482">
    <property type="entry name" value="Biotin_COase_C"/>
</dbReference>
<dbReference type="InterPro" id="IPR029000">
    <property type="entry name" value="Cyclophilin-like_dom_sf"/>
</dbReference>
<dbReference type="PROSITE" id="PS00866">
    <property type="entry name" value="CPSASE_1"/>
    <property type="match status" value="1"/>
</dbReference>
<dbReference type="GO" id="GO:0016874">
    <property type="term" value="F:ligase activity"/>
    <property type="evidence" value="ECO:0007669"/>
    <property type="project" value="UniProtKB-KW"/>
</dbReference>
<dbReference type="PROSITE" id="PS50968">
    <property type="entry name" value="BIOTINYL_LIPOYL"/>
    <property type="match status" value="1"/>
</dbReference>
<name>A0A395HQY2_ASPHC</name>
<evidence type="ECO:0000256" key="7">
    <source>
        <dbReference type="PROSITE-ProRule" id="PRU00409"/>
    </source>
</evidence>
<dbReference type="InterPro" id="IPR003833">
    <property type="entry name" value="CT_C_D"/>
</dbReference>
<dbReference type="Gene3D" id="2.40.50.100">
    <property type="match status" value="1"/>
</dbReference>
<feature type="domain" description="Lipoyl-binding" evidence="8">
    <location>
        <begin position="1160"/>
        <end position="1234"/>
    </location>
</feature>
<dbReference type="InterPro" id="IPR011764">
    <property type="entry name" value="Biotin_carboxylation_dom"/>
</dbReference>
<dbReference type="Pfam" id="PF02786">
    <property type="entry name" value="CPSase_L_D2"/>
    <property type="match status" value="1"/>
</dbReference>
<dbReference type="Proteomes" id="UP000248961">
    <property type="component" value="Unassembled WGS sequence"/>
</dbReference>
<accession>A0A395HQY2</accession>
<dbReference type="STRING" id="1450537.A0A395HQY2"/>
<dbReference type="InterPro" id="IPR011761">
    <property type="entry name" value="ATP-grasp"/>
</dbReference>
<evidence type="ECO:0000256" key="3">
    <source>
        <dbReference type="ARBA" id="ARBA00022741"/>
    </source>
</evidence>
<evidence type="ECO:0000259" key="10">
    <source>
        <dbReference type="PROSITE" id="PS50979"/>
    </source>
</evidence>
<dbReference type="SUPFAM" id="SSF52440">
    <property type="entry name" value="PreATP-grasp domain"/>
    <property type="match status" value="1"/>
</dbReference>
<dbReference type="EMBL" id="KZ824300">
    <property type="protein sequence ID" value="RAL09833.1"/>
    <property type="molecule type" value="Genomic_DNA"/>
</dbReference>
<dbReference type="SUPFAM" id="SSF160467">
    <property type="entry name" value="PH0987 N-terminal domain-like"/>
    <property type="match status" value="1"/>
</dbReference>
<dbReference type="RefSeq" id="XP_025548987.1">
    <property type="nucleotide sequence ID" value="XM_025694031.1"/>
</dbReference>
<dbReference type="Pfam" id="PF00289">
    <property type="entry name" value="Biotin_carb_N"/>
    <property type="match status" value="1"/>
</dbReference>
<dbReference type="Pfam" id="PF02626">
    <property type="entry name" value="CT_A_B"/>
    <property type="match status" value="1"/>
</dbReference>
<dbReference type="PROSITE" id="PS50979">
    <property type="entry name" value="BC"/>
    <property type="match status" value="1"/>
</dbReference>
<dbReference type="SUPFAM" id="SSF51246">
    <property type="entry name" value="Rudiment single hybrid motif"/>
    <property type="match status" value="1"/>
</dbReference>
<evidence type="ECO:0000256" key="1">
    <source>
        <dbReference type="ARBA" id="ARBA00001953"/>
    </source>
</evidence>
<reference evidence="11 12" key="1">
    <citation type="submission" date="2018-02" db="EMBL/GenBank/DDBJ databases">
        <title>The genomes of Aspergillus section Nigri reveals drivers in fungal speciation.</title>
        <authorList>
            <consortium name="DOE Joint Genome Institute"/>
            <person name="Vesth T.C."/>
            <person name="Nybo J."/>
            <person name="Theobald S."/>
            <person name="Brandl J."/>
            <person name="Frisvad J.C."/>
            <person name="Nielsen K.F."/>
            <person name="Lyhne E.K."/>
            <person name="Kogle M.E."/>
            <person name="Kuo A."/>
            <person name="Riley R."/>
            <person name="Clum A."/>
            <person name="Nolan M."/>
            <person name="Lipzen A."/>
            <person name="Salamov A."/>
            <person name="Henrissat B."/>
            <person name="Wiebenga A."/>
            <person name="De vries R.P."/>
            <person name="Grigoriev I.V."/>
            <person name="Mortensen U.H."/>
            <person name="Andersen M.R."/>
            <person name="Baker S.E."/>
        </authorList>
    </citation>
    <scope>NUCLEOTIDE SEQUENCE [LARGE SCALE GENOMIC DNA]</scope>
    <source>
        <strain evidence="11 12">CBS 101889</strain>
    </source>
</reference>
<dbReference type="InterPro" id="IPR016185">
    <property type="entry name" value="PreATP-grasp_dom_sf"/>
</dbReference>
<dbReference type="Pfam" id="PF00364">
    <property type="entry name" value="Biotin_lipoyl"/>
    <property type="match status" value="1"/>
</dbReference>
<dbReference type="SUPFAM" id="SSF56059">
    <property type="entry name" value="Glutathione synthetase ATP-binding domain-like"/>
    <property type="match status" value="1"/>
</dbReference>
<dbReference type="InterPro" id="IPR005479">
    <property type="entry name" value="CPAse_ATP-bd"/>
</dbReference>
<dbReference type="SUPFAM" id="SSF50891">
    <property type="entry name" value="Cyclophilin-like"/>
    <property type="match status" value="2"/>
</dbReference>
<dbReference type="InterPro" id="IPR003778">
    <property type="entry name" value="CT_A_B"/>
</dbReference>
<evidence type="ECO:0000259" key="9">
    <source>
        <dbReference type="PROSITE" id="PS50975"/>
    </source>
</evidence>
<keyword evidence="2" id="KW-0436">Ligase</keyword>
<dbReference type="SMART" id="SM00797">
    <property type="entry name" value="AHS2"/>
    <property type="match status" value="1"/>
</dbReference>
<keyword evidence="3 7" id="KW-0547">Nucleotide-binding</keyword>
<evidence type="ECO:0008006" key="13">
    <source>
        <dbReference type="Google" id="ProtNLM"/>
    </source>
</evidence>
<protein>
    <recommendedName>
        <fullName evidence="13">Urea carboxylase</fullName>
    </recommendedName>
</protein>
<gene>
    <name evidence="11" type="ORF">BO97DRAFT_395464</name>
</gene>
<dbReference type="GO" id="GO:0046872">
    <property type="term" value="F:metal ion binding"/>
    <property type="evidence" value="ECO:0007669"/>
    <property type="project" value="InterPro"/>
</dbReference>
<dbReference type="InterPro" id="IPR050856">
    <property type="entry name" value="Biotin_carboxylase_complex"/>
</dbReference>
<dbReference type="GO" id="GO:0016787">
    <property type="term" value="F:hydrolase activity"/>
    <property type="evidence" value="ECO:0007669"/>
    <property type="project" value="UniProtKB-KW"/>
</dbReference>
<dbReference type="NCBIfam" id="TIGR00724">
    <property type="entry name" value="urea_amlyse_rel"/>
    <property type="match status" value="1"/>
</dbReference>
<evidence type="ECO:0000256" key="5">
    <source>
        <dbReference type="ARBA" id="ARBA00022840"/>
    </source>
</evidence>
<evidence type="ECO:0000256" key="2">
    <source>
        <dbReference type="ARBA" id="ARBA00022598"/>
    </source>
</evidence>
<dbReference type="PROSITE" id="PS50975">
    <property type="entry name" value="ATP_GRASP"/>
    <property type="match status" value="1"/>
</dbReference>
<dbReference type="SMART" id="SM00878">
    <property type="entry name" value="Biotin_carb_C"/>
    <property type="match status" value="1"/>
</dbReference>
<dbReference type="CDD" id="cd06850">
    <property type="entry name" value="biotinyl_domain"/>
    <property type="match status" value="1"/>
</dbReference>
<dbReference type="InterPro" id="IPR011054">
    <property type="entry name" value="Rudment_hybrid_motif"/>
</dbReference>
<dbReference type="InterPro" id="IPR011053">
    <property type="entry name" value="Single_hybrid_motif"/>
</dbReference>
<dbReference type="PROSITE" id="PS00867">
    <property type="entry name" value="CPSASE_2"/>
    <property type="match status" value="1"/>
</dbReference>
<dbReference type="Pfam" id="PF02785">
    <property type="entry name" value="Biotin_carb_C"/>
    <property type="match status" value="1"/>
</dbReference>
<feature type="domain" description="ATP-grasp" evidence="9">
    <location>
        <begin position="126"/>
        <end position="324"/>
    </location>
</feature>
<dbReference type="Pfam" id="PF02682">
    <property type="entry name" value="CT_C_D"/>
    <property type="match status" value="1"/>
</dbReference>
<evidence type="ECO:0000256" key="6">
    <source>
        <dbReference type="ARBA" id="ARBA00023267"/>
    </source>
</evidence>
<keyword evidence="12" id="KW-1185">Reference proteome</keyword>